<evidence type="ECO:0000313" key="1">
    <source>
        <dbReference type="EMBL" id="NMM44065.1"/>
    </source>
</evidence>
<comment type="caution">
    <text evidence="1">The sequence shown here is derived from an EMBL/GenBank/DDBJ whole genome shotgun (WGS) entry which is preliminary data.</text>
</comment>
<proteinExistence type="predicted"/>
<name>A0A7Y0DYR7_9PROT</name>
<evidence type="ECO:0000313" key="2">
    <source>
        <dbReference type="Proteomes" id="UP000539372"/>
    </source>
</evidence>
<dbReference type="InterPro" id="IPR014955">
    <property type="entry name" value="DUF1826"/>
</dbReference>
<dbReference type="EMBL" id="JABBNT010000002">
    <property type="protein sequence ID" value="NMM44065.1"/>
    <property type="molecule type" value="Genomic_DNA"/>
</dbReference>
<keyword evidence="2" id="KW-1185">Reference proteome</keyword>
<reference evidence="1 2" key="1">
    <citation type="submission" date="2020-04" db="EMBL/GenBank/DDBJ databases">
        <title>Rhodospirillaceae bacterium KN72 isolated from deep sea.</title>
        <authorList>
            <person name="Zhang D.-C."/>
        </authorList>
    </citation>
    <scope>NUCLEOTIDE SEQUENCE [LARGE SCALE GENOMIC DNA]</scope>
    <source>
        <strain evidence="1 2">KN72</strain>
    </source>
</reference>
<accession>A0A7Y0DYR7</accession>
<gene>
    <name evidence="1" type="ORF">HH303_06225</name>
</gene>
<organism evidence="1 2">
    <name type="scientific">Pacificispira spongiicola</name>
    <dbReference type="NCBI Taxonomy" id="2729598"/>
    <lineage>
        <taxon>Bacteria</taxon>
        <taxon>Pseudomonadati</taxon>
        <taxon>Pseudomonadota</taxon>
        <taxon>Alphaproteobacteria</taxon>
        <taxon>Rhodospirillales</taxon>
        <taxon>Rhodospirillaceae</taxon>
        <taxon>Pacificispira</taxon>
    </lineage>
</organism>
<protein>
    <submittedName>
        <fullName evidence="1">DUF1826 domain-containing protein</fullName>
    </submittedName>
</protein>
<dbReference type="Pfam" id="PF08856">
    <property type="entry name" value="DUF1826"/>
    <property type="match status" value="1"/>
</dbReference>
<dbReference type="AlphaFoldDB" id="A0A7Y0DYR7"/>
<dbReference type="Proteomes" id="UP000539372">
    <property type="component" value="Unassembled WGS sequence"/>
</dbReference>
<sequence>MAEATSPDILNDIWLPGRAVTIWRRKPQPTFQDWIDAVAPDRLPQGRVTLTPDRAEDAVTVLCDQVGLAPSPNRSMLTGDIAALAAIFARVLSVDLVRLRLDVVQDNACTLFHADTVPARLLCTYRGRGTEYGVSDDGDAPRTVTSLPTGSVGLFRGLLFAKDEQTGIVHRSPPIEGAGETRLLLVIDVVSENP</sequence>